<evidence type="ECO:0000313" key="3">
    <source>
        <dbReference type="EMBL" id="NOL50698.1"/>
    </source>
</evidence>
<dbReference type="PANTHER" id="PTHR46268">
    <property type="entry name" value="STRESS RESPONSE PROTEIN NHAX"/>
    <property type="match status" value="1"/>
</dbReference>
<accession>A0A849P528</accession>
<evidence type="ECO:0000259" key="2">
    <source>
        <dbReference type="Pfam" id="PF00582"/>
    </source>
</evidence>
<dbReference type="Pfam" id="PF00582">
    <property type="entry name" value="Usp"/>
    <property type="match status" value="1"/>
</dbReference>
<dbReference type="Proteomes" id="UP000537862">
    <property type="component" value="Unassembled WGS sequence"/>
</dbReference>
<feature type="domain" description="UspA" evidence="2">
    <location>
        <begin position="3"/>
        <end position="146"/>
    </location>
</feature>
<evidence type="ECO:0000256" key="1">
    <source>
        <dbReference type="ARBA" id="ARBA00008791"/>
    </source>
</evidence>
<sequence length="149" mass="16201">MAHTYLVPYDASNNAKKALLWAVDAAKLSGARIRLMNIQPSFKTVHAKTLFNKSDIEEYQHQLFNECTVGVEDILKASGLEYTVELGVGDPKEVLVDTVKASRETANPIDLIIMGSRGTNPFFGGVLGSVSYAMINSGVCPVTIIPQEK</sequence>
<dbReference type="SUPFAM" id="SSF52402">
    <property type="entry name" value="Adenine nucleotide alpha hydrolases-like"/>
    <property type="match status" value="1"/>
</dbReference>
<dbReference type="CDD" id="cd00293">
    <property type="entry name" value="USP-like"/>
    <property type="match status" value="1"/>
</dbReference>
<evidence type="ECO:0000313" key="4">
    <source>
        <dbReference type="Proteomes" id="UP000537862"/>
    </source>
</evidence>
<reference evidence="3 4" key="1">
    <citation type="submission" date="2020-05" db="EMBL/GenBank/DDBJ databases">
        <authorList>
            <person name="Niu N."/>
        </authorList>
    </citation>
    <scope>NUCLEOTIDE SEQUENCE [LARGE SCALE GENOMIC DNA]</scope>
    <source>
        <strain evidence="3 4">3340-03</strain>
    </source>
</reference>
<dbReference type="AlphaFoldDB" id="A0A849P528"/>
<dbReference type="PRINTS" id="PR01438">
    <property type="entry name" value="UNVRSLSTRESS"/>
</dbReference>
<protein>
    <submittedName>
        <fullName evidence="3">Universal stress protein</fullName>
    </submittedName>
</protein>
<name>A0A849P528_9BURK</name>
<dbReference type="Gene3D" id="3.40.50.620">
    <property type="entry name" value="HUPs"/>
    <property type="match status" value="1"/>
</dbReference>
<dbReference type="PANTHER" id="PTHR46268:SF6">
    <property type="entry name" value="UNIVERSAL STRESS PROTEIN UP12"/>
    <property type="match status" value="1"/>
</dbReference>
<comment type="caution">
    <text evidence="3">The sequence shown here is derived from an EMBL/GenBank/DDBJ whole genome shotgun (WGS) entry which is preliminary data.</text>
</comment>
<gene>
    <name evidence="3" type="ORF">HKX39_00710</name>
</gene>
<comment type="similarity">
    <text evidence="1">Belongs to the universal stress protein A family.</text>
</comment>
<proteinExistence type="inferred from homology"/>
<dbReference type="InterPro" id="IPR006015">
    <property type="entry name" value="Universal_stress_UspA"/>
</dbReference>
<dbReference type="InterPro" id="IPR014729">
    <property type="entry name" value="Rossmann-like_a/b/a_fold"/>
</dbReference>
<dbReference type="EMBL" id="JABGBN010000001">
    <property type="protein sequence ID" value="NOL50698.1"/>
    <property type="molecule type" value="Genomic_DNA"/>
</dbReference>
<dbReference type="InterPro" id="IPR006016">
    <property type="entry name" value="UspA"/>
</dbReference>
<keyword evidence="4" id="KW-1185">Reference proteome</keyword>
<organism evidence="3 4">
    <name type="scientific">Pelistega suis</name>
    <dbReference type="NCBI Taxonomy" id="1631957"/>
    <lineage>
        <taxon>Bacteria</taxon>
        <taxon>Pseudomonadati</taxon>
        <taxon>Pseudomonadota</taxon>
        <taxon>Betaproteobacteria</taxon>
        <taxon>Burkholderiales</taxon>
        <taxon>Alcaligenaceae</taxon>
        <taxon>Pelistega</taxon>
    </lineage>
</organism>
<dbReference type="RefSeq" id="WP_171679398.1">
    <property type="nucleotide sequence ID" value="NZ_JABGBN010000001.1"/>
</dbReference>